<dbReference type="PROSITE" id="PS51257">
    <property type="entry name" value="PROKAR_LIPOPROTEIN"/>
    <property type="match status" value="1"/>
</dbReference>
<dbReference type="Proteomes" id="UP000663842">
    <property type="component" value="Unassembled WGS sequence"/>
</dbReference>
<evidence type="ECO:0000313" key="11">
    <source>
        <dbReference type="Proteomes" id="UP000663866"/>
    </source>
</evidence>
<dbReference type="EMBL" id="CAJNRG010016771">
    <property type="protein sequence ID" value="CAF2209702.1"/>
    <property type="molecule type" value="Genomic_DNA"/>
</dbReference>
<protein>
    <submittedName>
        <fullName evidence="4">Uncharacterized protein</fullName>
    </submittedName>
</protein>
<accession>A0A816RBC5</accession>
<keyword evidence="1" id="KW-0812">Transmembrane</keyword>
<dbReference type="EMBL" id="CAJNOW010006531">
    <property type="protein sequence ID" value="CAF1488553.1"/>
    <property type="molecule type" value="Genomic_DNA"/>
</dbReference>
<dbReference type="Proteomes" id="UP000663824">
    <property type="component" value="Unassembled WGS sequence"/>
</dbReference>
<keyword evidence="1" id="KW-1133">Transmembrane helix</keyword>
<comment type="caution">
    <text evidence="4">The sequence shown here is derived from an EMBL/GenBank/DDBJ whole genome shotgun (WGS) entry which is preliminary data.</text>
</comment>
<reference evidence="4" key="1">
    <citation type="submission" date="2021-02" db="EMBL/GenBank/DDBJ databases">
        <authorList>
            <person name="Nowell W R."/>
        </authorList>
    </citation>
    <scope>NUCLEOTIDE SEQUENCE</scope>
</reference>
<evidence type="ECO:0000313" key="7">
    <source>
        <dbReference type="EMBL" id="CAF3840197.1"/>
    </source>
</evidence>
<proteinExistence type="predicted"/>
<feature type="transmembrane region" description="Helical" evidence="1">
    <location>
        <begin position="6"/>
        <end position="25"/>
    </location>
</feature>
<name>A0A816RBC5_9BILA</name>
<dbReference type="Proteomes" id="UP000663866">
    <property type="component" value="Unassembled WGS sequence"/>
</dbReference>
<dbReference type="EMBL" id="CAJOBH010009473">
    <property type="protein sequence ID" value="CAF4141735.1"/>
    <property type="molecule type" value="Genomic_DNA"/>
</dbReference>
<keyword evidence="1" id="KW-0472">Membrane</keyword>
<dbReference type="Proteomes" id="UP000663834">
    <property type="component" value="Unassembled WGS sequence"/>
</dbReference>
<keyword evidence="11" id="KW-1185">Reference proteome</keyword>
<dbReference type="EMBL" id="CAJOBG010000644">
    <property type="protein sequence ID" value="CAF3840197.1"/>
    <property type="molecule type" value="Genomic_DNA"/>
</dbReference>
<evidence type="ECO:0000313" key="6">
    <source>
        <dbReference type="EMBL" id="CAF2265767.1"/>
    </source>
</evidence>
<dbReference type="AlphaFoldDB" id="A0A816RBC5"/>
<evidence type="ECO:0000313" key="10">
    <source>
        <dbReference type="Proteomes" id="UP000663856"/>
    </source>
</evidence>
<dbReference type="Proteomes" id="UP000663856">
    <property type="component" value="Unassembled WGS sequence"/>
</dbReference>
<evidence type="ECO:0000313" key="3">
    <source>
        <dbReference type="EMBL" id="CAF1572994.1"/>
    </source>
</evidence>
<sequence length="96" mass="10781">MKYFTIYFLLIIISCLFVLQTNAIFGKGNKKEEGKGQCSLYKGRCGGSISNTCCKTPYKCSKQTELCGKDKLCCVSDADIQRHKQQTGPWLKNRNG</sequence>
<dbReference type="EMBL" id="CAJNRE010021964">
    <property type="protein sequence ID" value="CAF2265767.1"/>
    <property type="molecule type" value="Genomic_DNA"/>
</dbReference>
<evidence type="ECO:0000313" key="5">
    <source>
        <dbReference type="EMBL" id="CAF2209702.1"/>
    </source>
</evidence>
<dbReference type="OrthoDB" id="10015379at2759"/>
<dbReference type="Proteomes" id="UP000681967">
    <property type="component" value="Unassembled WGS sequence"/>
</dbReference>
<dbReference type="EMBL" id="CAJOBF010003263">
    <property type="protein sequence ID" value="CAF4082365.1"/>
    <property type="molecule type" value="Genomic_DNA"/>
</dbReference>
<dbReference type="EMBL" id="CAJNOV010015462">
    <property type="protein sequence ID" value="CAF1572994.1"/>
    <property type="molecule type" value="Genomic_DNA"/>
</dbReference>
<evidence type="ECO:0000313" key="9">
    <source>
        <dbReference type="EMBL" id="CAF4141735.1"/>
    </source>
</evidence>
<evidence type="ECO:0000313" key="8">
    <source>
        <dbReference type="EMBL" id="CAF4082365.1"/>
    </source>
</evidence>
<evidence type="ECO:0000256" key="1">
    <source>
        <dbReference type="SAM" id="Phobius"/>
    </source>
</evidence>
<evidence type="ECO:0000313" key="2">
    <source>
        <dbReference type="EMBL" id="CAF1488553.1"/>
    </source>
</evidence>
<evidence type="ECO:0000313" key="4">
    <source>
        <dbReference type="EMBL" id="CAF2068967.1"/>
    </source>
</evidence>
<dbReference type="Proteomes" id="UP000663887">
    <property type="component" value="Unassembled WGS sequence"/>
</dbReference>
<dbReference type="EMBL" id="CAJNRF010005235">
    <property type="protein sequence ID" value="CAF2068967.1"/>
    <property type="molecule type" value="Genomic_DNA"/>
</dbReference>
<dbReference type="Proteomes" id="UP000663855">
    <property type="component" value="Unassembled WGS sequence"/>
</dbReference>
<organism evidence="4 10">
    <name type="scientific">Rotaria magnacalcarata</name>
    <dbReference type="NCBI Taxonomy" id="392030"/>
    <lineage>
        <taxon>Eukaryota</taxon>
        <taxon>Metazoa</taxon>
        <taxon>Spiralia</taxon>
        <taxon>Gnathifera</taxon>
        <taxon>Rotifera</taxon>
        <taxon>Eurotatoria</taxon>
        <taxon>Bdelloidea</taxon>
        <taxon>Philodinida</taxon>
        <taxon>Philodinidae</taxon>
        <taxon>Rotaria</taxon>
    </lineage>
</organism>
<gene>
    <name evidence="9" type="ORF">BYL167_LOCUS21061</name>
    <name evidence="3" type="ORF">CJN711_LOCUS32120</name>
    <name evidence="2" type="ORF">KQP761_LOCUS13972</name>
    <name evidence="6" type="ORF">MBJ925_LOCUS39050</name>
    <name evidence="7" type="ORF">OVN521_LOCUS6207</name>
    <name evidence="8" type="ORF">UXM345_LOCUS21148</name>
    <name evidence="4" type="ORF">WKI299_LOCUS13801</name>
    <name evidence="5" type="ORF">XDN619_LOCUS33228</name>
</gene>